<dbReference type="Pfam" id="PF12277">
    <property type="entry name" value="DUF3618"/>
    <property type="match status" value="1"/>
</dbReference>
<reference evidence="1 2" key="1">
    <citation type="submission" date="2021-07" db="EMBL/GenBank/DDBJ databases">
        <authorList>
            <person name="So Y."/>
        </authorList>
    </citation>
    <scope>NUCLEOTIDE SEQUENCE [LARGE SCALE GENOMIC DNA]</scope>
    <source>
        <strain evidence="1 2">Y3S6</strain>
    </source>
</reference>
<name>A0ABS6ZJ77_9GAMM</name>
<comment type="caution">
    <text evidence="1">The sequence shown here is derived from an EMBL/GenBank/DDBJ whole genome shotgun (WGS) entry which is preliminary data.</text>
</comment>
<evidence type="ECO:0000313" key="1">
    <source>
        <dbReference type="EMBL" id="MBW6390112.1"/>
    </source>
</evidence>
<dbReference type="Proteomes" id="UP000769617">
    <property type="component" value="Unassembled WGS sequence"/>
</dbReference>
<keyword evidence="2" id="KW-1185">Reference proteome</keyword>
<sequence length="166" mass="18282">MSRYQPRRVDELETDIRQSRAHLSDTLHELEQRLSPARLKRDVSAHLPRRHGEEPSFLAGLGHSIRQNPLPVLVTGVGLGWLITSQLRSRSAGHGREEGAGLPMPRGTTLPTLQEAPQRMVATHLGTQQGRNHVSTHRPDVIGEATHLGTGQGWQGYVHPSKGDVS</sequence>
<evidence type="ECO:0000313" key="2">
    <source>
        <dbReference type="Proteomes" id="UP000769617"/>
    </source>
</evidence>
<proteinExistence type="predicted"/>
<dbReference type="InterPro" id="IPR022062">
    <property type="entry name" value="DUF3618"/>
</dbReference>
<accession>A0ABS6ZJ77</accession>
<dbReference type="EMBL" id="JAHYCA010000001">
    <property type="protein sequence ID" value="MBW6390112.1"/>
    <property type="molecule type" value="Genomic_DNA"/>
</dbReference>
<protein>
    <submittedName>
        <fullName evidence="1">DUF3618 domain-containing protein</fullName>
    </submittedName>
</protein>
<dbReference type="RefSeq" id="WP_219790614.1">
    <property type="nucleotide sequence ID" value="NZ_JAHYCA010000001.1"/>
</dbReference>
<gene>
    <name evidence="1" type="ORF">KPL81_02895</name>
</gene>
<organism evidence="1 2">
    <name type="scientific">Billgrantia antri</name>
    <dbReference type="NCBI Taxonomy" id="2846777"/>
    <lineage>
        <taxon>Bacteria</taxon>
        <taxon>Pseudomonadati</taxon>
        <taxon>Pseudomonadota</taxon>
        <taxon>Gammaproteobacteria</taxon>
        <taxon>Oceanospirillales</taxon>
        <taxon>Halomonadaceae</taxon>
        <taxon>Billgrantia</taxon>
    </lineage>
</organism>